<organism evidence="1">
    <name type="scientific">Arundo donax</name>
    <name type="common">Giant reed</name>
    <name type="synonym">Donax arundinaceus</name>
    <dbReference type="NCBI Taxonomy" id="35708"/>
    <lineage>
        <taxon>Eukaryota</taxon>
        <taxon>Viridiplantae</taxon>
        <taxon>Streptophyta</taxon>
        <taxon>Embryophyta</taxon>
        <taxon>Tracheophyta</taxon>
        <taxon>Spermatophyta</taxon>
        <taxon>Magnoliopsida</taxon>
        <taxon>Liliopsida</taxon>
        <taxon>Poales</taxon>
        <taxon>Poaceae</taxon>
        <taxon>PACMAD clade</taxon>
        <taxon>Arundinoideae</taxon>
        <taxon>Arundineae</taxon>
        <taxon>Arundo</taxon>
    </lineage>
</organism>
<sequence length="46" mass="5249">MKTIPSPRTHKSINKELKSMNFIQLPTSMGHISSVRTQIQKDSVPR</sequence>
<reference evidence="1" key="1">
    <citation type="submission" date="2014-09" db="EMBL/GenBank/DDBJ databases">
        <authorList>
            <person name="Magalhaes I.L.F."/>
            <person name="Oliveira U."/>
            <person name="Santos F.R."/>
            <person name="Vidigal T.H.D.A."/>
            <person name="Brescovit A.D."/>
            <person name="Santos A.J."/>
        </authorList>
    </citation>
    <scope>NUCLEOTIDE SEQUENCE</scope>
    <source>
        <tissue evidence="1">Shoot tissue taken approximately 20 cm above the soil surface</tissue>
    </source>
</reference>
<reference evidence="1" key="2">
    <citation type="journal article" date="2015" name="Data Brief">
        <title>Shoot transcriptome of the giant reed, Arundo donax.</title>
        <authorList>
            <person name="Barrero R.A."/>
            <person name="Guerrero F.D."/>
            <person name="Moolhuijzen P."/>
            <person name="Goolsby J.A."/>
            <person name="Tidwell J."/>
            <person name="Bellgard S.E."/>
            <person name="Bellgard M.I."/>
        </authorList>
    </citation>
    <scope>NUCLEOTIDE SEQUENCE</scope>
    <source>
        <tissue evidence="1">Shoot tissue taken approximately 20 cm above the soil surface</tissue>
    </source>
</reference>
<protein>
    <submittedName>
        <fullName evidence="1">Uncharacterized protein</fullName>
    </submittedName>
</protein>
<proteinExistence type="predicted"/>
<name>A0A0A9FPY6_ARUDO</name>
<dbReference type="AlphaFoldDB" id="A0A0A9FPY6"/>
<accession>A0A0A9FPY6</accession>
<dbReference type="EMBL" id="GBRH01184572">
    <property type="protein sequence ID" value="JAE13324.1"/>
    <property type="molecule type" value="Transcribed_RNA"/>
</dbReference>
<evidence type="ECO:0000313" key="1">
    <source>
        <dbReference type="EMBL" id="JAE13324.1"/>
    </source>
</evidence>